<evidence type="ECO:0000256" key="7">
    <source>
        <dbReference type="PROSITE-ProRule" id="PRU00175"/>
    </source>
</evidence>
<dbReference type="OrthoDB" id="365379at2759"/>
<dbReference type="EMBL" id="AMQM01001385">
    <property type="status" value="NOT_ANNOTATED_CDS"/>
    <property type="molecule type" value="Genomic_DNA"/>
</dbReference>
<evidence type="ECO:0000256" key="2">
    <source>
        <dbReference type="ARBA" id="ARBA00012483"/>
    </source>
</evidence>
<dbReference type="GO" id="GO:0006513">
    <property type="term" value="P:protein monoubiquitination"/>
    <property type="evidence" value="ECO:0000318"/>
    <property type="project" value="GO_Central"/>
</dbReference>
<dbReference type="InterPro" id="IPR001841">
    <property type="entry name" value="Znf_RING"/>
</dbReference>
<reference evidence="9 11" key="2">
    <citation type="journal article" date="2013" name="Nature">
        <title>Insights into bilaterian evolution from three spiralian genomes.</title>
        <authorList>
            <person name="Simakov O."/>
            <person name="Marletaz F."/>
            <person name="Cho S.J."/>
            <person name="Edsinger-Gonzales E."/>
            <person name="Havlak P."/>
            <person name="Hellsten U."/>
            <person name="Kuo D.H."/>
            <person name="Larsson T."/>
            <person name="Lv J."/>
            <person name="Arendt D."/>
            <person name="Savage R."/>
            <person name="Osoegawa K."/>
            <person name="de Jong P."/>
            <person name="Grimwood J."/>
            <person name="Chapman J.A."/>
            <person name="Shapiro H."/>
            <person name="Aerts A."/>
            <person name="Otillar R.P."/>
            <person name="Terry A.Y."/>
            <person name="Boore J.L."/>
            <person name="Grigoriev I.V."/>
            <person name="Lindberg D.R."/>
            <person name="Seaver E.C."/>
            <person name="Weisblat D.A."/>
            <person name="Putnam N.H."/>
            <person name="Rokhsar D.S."/>
        </authorList>
    </citation>
    <scope>NUCLEOTIDE SEQUENCE</scope>
</reference>
<dbReference type="KEGG" id="hro:HELRODRAFT_163440"/>
<dbReference type="GeneID" id="20200069"/>
<dbReference type="EnsemblMetazoa" id="HelroT163440">
    <property type="protein sequence ID" value="HelroP163440"/>
    <property type="gene ID" value="HelroG163440"/>
</dbReference>
<evidence type="ECO:0000313" key="9">
    <source>
        <dbReference type="EMBL" id="ESN96382.1"/>
    </source>
</evidence>
<dbReference type="SMART" id="SM00184">
    <property type="entry name" value="RING"/>
    <property type="match status" value="1"/>
</dbReference>
<evidence type="ECO:0000256" key="4">
    <source>
        <dbReference type="ARBA" id="ARBA00022723"/>
    </source>
</evidence>
<dbReference type="EC" id="2.3.2.27" evidence="2"/>
<sequence length="258" mass="29064">MFTSDSDASLCTICLSVMNPENRSVLLTCLHEFCFPCIGKWAEKNAVCPLCRQNSNEVLNNIRSDDDYDIYQITRPISNNAQGNASTQFSIPIVVPTYLATRLILPASSMTSFRNNPQTNASTVIPHPKDSTQQTFPTVPMTLPAPSMPRIPFASPLAITRRTHSNLYDDGKRNNEKLCSSIGDLEHTDKRNLDYILEATTRCWRYSEYGSNNISVGGYEVEEVTTLVLEVESSEDYTLVTEVRFRLQEAHCSKEYQN</sequence>
<reference evidence="11" key="1">
    <citation type="submission" date="2012-12" db="EMBL/GenBank/DDBJ databases">
        <authorList>
            <person name="Hellsten U."/>
            <person name="Grimwood J."/>
            <person name="Chapman J.A."/>
            <person name="Shapiro H."/>
            <person name="Aerts A."/>
            <person name="Otillar R.P."/>
            <person name="Terry A.Y."/>
            <person name="Boore J.L."/>
            <person name="Simakov O."/>
            <person name="Marletaz F."/>
            <person name="Cho S.-J."/>
            <person name="Edsinger-Gonzales E."/>
            <person name="Havlak P."/>
            <person name="Kuo D.-H."/>
            <person name="Larsson T."/>
            <person name="Lv J."/>
            <person name="Arendt D."/>
            <person name="Savage R."/>
            <person name="Osoegawa K."/>
            <person name="de Jong P."/>
            <person name="Lindberg D.R."/>
            <person name="Seaver E.C."/>
            <person name="Weisblat D.A."/>
            <person name="Putnam N.H."/>
            <person name="Grigoriev I.V."/>
            <person name="Rokhsar D.S."/>
        </authorList>
    </citation>
    <scope>NUCLEOTIDE SEQUENCE</scope>
</reference>
<organism evidence="10 11">
    <name type="scientific">Helobdella robusta</name>
    <name type="common">Californian leech</name>
    <dbReference type="NCBI Taxonomy" id="6412"/>
    <lineage>
        <taxon>Eukaryota</taxon>
        <taxon>Metazoa</taxon>
        <taxon>Spiralia</taxon>
        <taxon>Lophotrochozoa</taxon>
        <taxon>Annelida</taxon>
        <taxon>Clitellata</taxon>
        <taxon>Hirudinea</taxon>
        <taxon>Rhynchobdellida</taxon>
        <taxon>Glossiphoniidae</taxon>
        <taxon>Helobdella</taxon>
    </lineage>
</organism>
<comment type="catalytic activity">
    <reaction evidence="1">
        <text>S-ubiquitinyl-[E2 ubiquitin-conjugating enzyme]-L-cysteine + [acceptor protein]-L-lysine = [E2 ubiquitin-conjugating enzyme]-L-cysteine + N(6)-ubiquitinyl-[acceptor protein]-L-lysine.</text>
        <dbReference type="EC" id="2.3.2.27"/>
    </reaction>
</comment>
<evidence type="ECO:0000256" key="6">
    <source>
        <dbReference type="ARBA" id="ARBA00022833"/>
    </source>
</evidence>
<dbReference type="Proteomes" id="UP000015101">
    <property type="component" value="Unassembled WGS sequence"/>
</dbReference>
<reference evidence="10" key="3">
    <citation type="submission" date="2015-06" db="UniProtKB">
        <authorList>
            <consortium name="EnsemblMetazoa"/>
        </authorList>
    </citation>
    <scope>IDENTIFICATION</scope>
</reference>
<dbReference type="HOGENOM" id="CLU_1078819_0_0_1"/>
<dbReference type="GO" id="GO:0008270">
    <property type="term" value="F:zinc ion binding"/>
    <property type="evidence" value="ECO:0007669"/>
    <property type="project" value="UniProtKB-KW"/>
</dbReference>
<proteinExistence type="predicted"/>
<evidence type="ECO:0000256" key="5">
    <source>
        <dbReference type="ARBA" id="ARBA00022771"/>
    </source>
</evidence>
<evidence type="ECO:0000259" key="8">
    <source>
        <dbReference type="PROSITE" id="PS50089"/>
    </source>
</evidence>
<dbReference type="eggNOG" id="KOG4430">
    <property type="taxonomic scope" value="Eukaryota"/>
</dbReference>
<keyword evidence="3" id="KW-0808">Transferase</keyword>
<keyword evidence="4" id="KW-0479">Metal-binding</keyword>
<protein>
    <recommendedName>
        <fullName evidence="2">RING-type E3 ubiquitin transferase</fullName>
        <ecNumber evidence="2">2.3.2.27</ecNumber>
    </recommendedName>
</protein>
<dbReference type="GO" id="GO:0061630">
    <property type="term" value="F:ubiquitin protein ligase activity"/>
    <property type="evidence" value="ECO:0000318"/>
    <property type="project" value="GO_Central"/>
</dbReference>
<dbReference type="InterPro" id="IPR013083">
    <property type="entry name" value="Znf_RING/FYVE/PHD"/>
</dbReference>
<evidence type="ECO:0000256" key="1">
    <source>
        <dbReference type="ARBA" id="ARBA00000900"/>
    </source>
</evidence>
<dbReference type="EMBL" id="KB097495">
    <property type="protein sequence ID" value="ESN96382.1"/>
    <property type="molecule type" value="Genomic_DNA"/>
</dbReference>
<dbReference type="PANTHER" id="PTHR46077:SF5">
    <property type="entry name" value="RING-TYPE DOMAIN-CONTAINING PROTEIN"/>
    <property type="match status" value="1"/>
</dbReference>
<dbReference type="InterPro" id="IPR017907">
    <property type="entry name" value="Znf_RING_CS"/>
</dbReference>
<dbReference type="PROSITE" id="PS00518">
    <property type="entry name" value="ZF_RING_1"/>
    <property type="match status" value="1"/>
</dbReference>
<accession>T1EU19</accession>
<dbReference type="SUPFAM" id="SSF57850">
    <property type="entry name" value="RING/U-box"/>
    <property type="match status" value="1"/>
</dbReference>
<keyword evidence="11" id="KW-1185">Reference proteome</keyword>
<dbReference type="Gene3D" id="3.30.40.10">
    <property type="entry name" value="Zinc/RING finger domain, C3HC4 (zinc finger)"/>
    <property type="match status" value="1"/>
</dbReference>
<dbReference type="PROSITE" id="PS50089">
    <property type="entry name" value="ZF_RING_2"/>
    <property type="match status" value="1"/>
</dbReference>
<dbReference type="STRING" id="6412.T1EU19"/>
<evidence type="ECO:0000313" key="11">
    <source>
        <dbReference type="Proteomes" id="UP000015101"/>
    </source>
</evidence>
<dbReference type="RefSeq" id="XP_009025553.1">
    <property type="nucleotide sequence ID" value="XM_009027305.1"/>
</dbReference>
<dbReference type="Pfam" id="PF13639">
    <property type="entry name" value="zf-RING_2"/>
    <property type="match status" value="1"/>
</dbReference>
<dbReference type="InParanoid" id="T1EU19"/>
<feature type="domain" description="RING-type" evidence="8">
    <location>
        <begin position="11"/>
        <end position="52"/>
    </location>
</feature>
<evidence type="ECO:0000313" key="10">
    <source>
        <dbReference type="EnsemblMetazoa" id="HelroP163440"/>
    </source>
</evidence>
<dbReference type="AlphaFoldDB" id="T1EU19"/>
<evidence type="ECO:0000256" key="3">
    <source>
        <dbReference type="ARBA" id="ARBA00022679"/>
    </source>
</evidence>
<keyword evidence="5 7" id="KW-0863">Zinc-finger</keyword>
<gene>
    <name evidence="10" type="primary">20200069</name>
    <name evidence="9" type="ORF">HELRODRAFT_163440</name>
</gene>
<dbReference type="GO" id="GO:0000209">
    <property type="term" value="P:protein polyubiquitination"/>
    <property type="evidence" value="ECO:0000318"/>
    <property type="project" value="GO_Central"/>
</dbReference>
<keyword evidence="6" id="KW-0862">Zinc</keyword>
<dbReference type="CTD" id="20200069"/>
<dbReference type="PANTHER" id="PTHR46077">
    <property type="entry name" value="E3 UBIQUITIN-PROTEIN LIGASE TOPORS"/>
    <property type="match status" value="1"/>
</dbReference>
<name>T1EU19_HELRO</name>